<evidence type="ECO:0000256" key="2">
    <source>
        <dbReference type="ARBA" id="ARBA00005993"/>
    </source>
</evidence>
<dbReference type="PROSITE" id="PS51030">
    <property type="entry name" value="NUCLEAR_REC_DBD_2"/>
    <property type="match status" value="1"/>
</dbReference>
<dbReference type="GO" id="GO:0003700">
    <property type="term" value="F:DNA-binding transcription factor activity"/>
    <property type="evidence" value="ECO:0007669"/>
    <property type="project" value="InterPro"/>
</dbReference>
<evidence type="ECO:0000313" key="14">
    <source>
        <dbReference type="WBParaSite" id="jg12985"/>
    </source>
</evidence>
<dbReference type="InterPro" id="IPR035500">
    <property type="entry name" value="NHR-like_dom_sf"/>
</dbReference>
<dbReference type="SUPFAM" id="SSF57716">
    <property type="entry name" value="Glucocorticoid receptor-like (DNA-binding domain)"/>
    <property type="match status" value="1"/>
</dbReference>
<keyword evidence="8" id="KW-0804">Transcription</keyword>
<keyword evidence="9" id="KW-0675">Receptor</keyword>
<evidence type="ECO:0000256" key="7">
    <source>
        <dbReference type="ARBA" id="ARBA00023125"/>
    </source>
</evidence>
<keyword evidence="4" id="KW-0863">Zinc-finger</keyword>
<evidence type="ECO:0000256" key="11">
    <source>
        <dbReference type="SAM" id="MobiDB-lite"/>
    </source>
</evidence>
<feature type="region of interest" description="Disordered" evidence="11">
    <location>
        <begin position="98"/>
        <end position="126"/>
    </location>
</feature>
<protein>
    <submittedName>
        <fullName evidence="14">Nuclear receptor domain-containing protein</fullName>
    </submittedName>
</protein>
<evidence type="ECO:0000256" key="1">
    <source>
        <dbReference type="ARBA" id="ARBA00004123"/>
    </source>
</evidence>
<dbReference type="PROSITE" id="PS00031">
    <property type="entry name" value="NUCLEAR_REC_DBD_1"/>
    <property type="match status" value="1"/>
</dbReference>
<comment type="similarity">
    <text evidence="2">Belongs to the nuclear hormone receptor family.</text>
</comment>
<dbReference type="InterPro" id="IPR013088">
    <property type="entry name" value="Znf_NHR/GATA"/>
</dbReference>
<dbReference type="InterPro" id="IPR001628">
    <property type="entry name" value="Znf_hrmn_rcpt"/>
</dbReference>
<dbReference type="PANTHER" id="PTHR24083">
    <property type="entry name" value="NUCLEAR HORMONE RECEPTOR"/>
    <property type="match status" value="1"/>
</dbReference>
<reference evidence="14" key="1">
    <citation type="submission" date="2022-11" db="UniProtKB">
        <authorList>
            <consortium name="WormBaseParasite"/>
        </authorList>
    </citation>
    <scope>IDENTIFICATION</scope>
</reference>
<dbReference type="SUPFAM" id="SSF48508">
    <property type="entry name" value="Nuclear receptor ligand-binding domain"/>
    <property type="match status" value="1"/>
</dbReference>
<evidence type="ECO:0000256" key="10">
    <source>
        <dbReference type="ARBA" id="ARBA00023242"/>
    </source>
</evidence>
<keyword evidence="7" id="KW-0238">DNA-binding</keyword>
<feature type="domain" description="Nuclear receptor" evidence="12">
    <location>
        <begin position="10"/>
        <end position="85"/>
    </location>
</feature>
<evidence type="ECO:0000313" key="13">
    <source>
        <dbReference type="Proteomes" id="UP000887574"/>
    </source>
</evidence>
<dbReference type="Proteomes" id="UP000887574">
    <property type="component" value="Unplaced"/>
</dbReference>
<dbReference type="GO" id="GO:0000978">
    <property type="term" value="F:RNA polymerase II cis-regulatory region sequence-specific DNA binding"/>
    <property type="evidence" value="ECO:0007669"/>
    <property type="project" value="InterPro"/>
</dbReference>
<proteinExistence type="inferred from homology"/>
<dbReference type="SMART" id="SM00399">
    <property type="entry name" value="ZnF_C4"/>
    <property type="match status" value="1"/>
</dbReference>
<dbReference type="InterPro" id="IPR049636">
    <property type="entry name" value="HNF4-like_DBD"/>
</dbReference>
<keyword evidence="13" id="KW-1185">Reference proteome</keyword>
<dbReference type="PRINTS" id="PR00047">
    <property type="entry name" value="STROIDFINGER"/>
</dbReference>
<dbReference type="GO" id="GO:0008270">
    <property type="term" value="F:zinc ion binding"/>
    <property type="evidence" value="ECO:0007669"/>
    <property type="project" value="UniProtKB-KW"/>
</dbReference>
<name>A0A915CW52_9BILA</name>
<dbReference type="GO" id="GO:0005634">
    <property type="term" value="C:nucleus"/>
    <property type="evidence" value="ECO:0007669"/>
    <property type="project" value="UniProtKB-SubCell"/>
</dbReference>
<dbReference type="InterPro" id="IPR050274">
    <property type="entry name" value="Nuclear_hormone_rcpt_NR2"/>
</dbReference>
<dbReference type="AlphaFoldDB" id="A0A915CW52"/>
<keyword evidence="3" id="KW-0479">Metal-binding</keyword>
<keyword evidence="6" id="KW-0805">Transcription regulation</keyword>
<keyword evidence="5" id="KW-0862">Zinc</keyword>
<sequence>MSGGEKLPPGTLCVVCEDLATGNHYSVPSCNGCKTFFRRAVVNSRNFSCMGQGNCAVNKGVRCACRYCRFRKCLTVGMDKNSIQNDRDRIGYTKRTRRNPAQKRMAVNPPSVHSNEEFHAGERNFGTGASDMEEDVTFCFPIKEPESHAQQVLEDCDVSPSNSFSNRASTSFAATNFEPMLERLTQLENNFSLLLSRGEIVPYASLDEALLSPSRFAKPVNVKITDPIVAPKSGNEQHKMPFWRSRIIALYIDWSKTFTAFRKLPYSDKVALITNHASSYMIMCEAFRTQS</sequence>
<organism evidence="13 14">
    <name type="scientific">Ditylenchus dipsaci</name>
    <dbReference type="NCBI Taxonomy" id="166011"/>
    <lineage>
        <taxon>Eukaryota</taxon>
        <taxon>Metazoa</taxon>
        <taxon>Ecdysozoa</taxon>
        <taxon>Nematoda</taxon>
        <taxon>Chromadorea</taxon>
        <taxon>Rhabditida</taxon>
        <taxon>Tylenchina</taxon>
        <taxon>Tylenchomorpha</taxon>
        <taxon>Sphaerularioidea</taxon>
        <taxon>Anguinidae</taxon>
        <taxon>Anguininae</taxon>
        <taxon>Ditylenchus</taxon>
    </lineage>
</organism>
<dbReference type="Pfam" id="PF00105">
    <property type="entry name" value="zf-C4"/>
    <property type="match status" value="1"/>
</dbReference>
<evidence type="ECO:0000256" key="9">
    <source>
        <dbReference type="ARBA" id="ARBA00023170"/>
    </source>
</evidence>
<evidence type="ECO:0000256" key="5">
    <source>
        <dbReference type="ARBA" id="ARBA00022833"/>
    </source>
</evidence>
<evidence type="ECO:0000256" key="4">
    <source>
        <dbReference type="ARBA" id="ARBA00022771"/>
    </source>
</evidence>
<dbReference type="Gene3D" id="3.30.50.10">
    <property type="entry name" value="Erythroid Transcription Factor GATA-1, subunit A"/>
    <property type="match status" value="1"/>
</dbReference>
<dbReference type="Gene3D" id="1.10.565.10">
    <property type="entry name" value="Retinoid X Receptor"/>
    <property type="match status" value="1"/>
</dbReference>
<keyword evidence="10" id="KW-0539">Nucleus</keyword>
<evidence type="ECO:0000256" key="6">
    <source>
        <dbReference type="ARBA" id="ARBA00023015"/>
    </source>
</evidence>
<dbReference type="WBParaSite" id="jg12985">
    <property type="protein sequence ID" value="jg12985"/>
    <property type="gene ID" value="jg12985"/>
</dbReference>
<evidence type="ECO:0000259" key="12">
    <source>
        <dbReference type="PROSITE" id="PS51030"/>
    </source>
</evidence>
<accession>A0A915CW52</accession>
<dbReference type="FunFam" id="3.30.50.10:FF:000030">
    <property type="entry name" value="Nuclear Hormone Receptor family"/>
    <property type="match status" value="1"/>
</dbReference>
<comment type="subcellular location">
    <subcellularLocation>
        <location evidence="1">Nucleus</location>
    </subcellularLocation>
</comment>
<evidence type="ECO:0000256" key="3">
    <source>
        <dbReference type="ARBA" id="ARBA00022723"/>
    </source>
</evidence>
<dbReference type="CDD" id="cd06960">
    <property type="entry name" value="NR_DBD_HNF4A"/>
    <property type="match status" value="1"/>
</dbReference>
<evidence type="ECO:0000256" key="8">
    <source>
        <dbReference type="ARBA" id="ARBA00023163"/>
    </source>
</evidence>